<reference evidence="21" key="2">
    <citation type="submission" date="2025-08" db="UniProtKB">
        <authorList>
            <consortium name="Ensembl"/>
        </authorList>
    </citation>
    <scope>IDENTIFICATION</scope>
</reference>
<evidence type="ECO:0000256" key="2">
    <source>
        <dbReference type="ARBA" id="ARBA00004479"/>
    </source>
</evidence>
<evidence type="ECO:0000256" key="1">
    <source>
        <dbReference type="ARBA" id="ARBA00002201"/>
    </source>
</evidence>
<comment type="subunit">
    <text evidence="4">Interacts with HSPE; the interaction, inhibited by heparin, promotes the generation of activated factor X and activates coagulation in the presence of activated factor VII.</text>
</comment>
<evidence type="ECO:0000256" key="12">
    <source>
        <dbReference type="ARBA" id="ARBA00023139"/>
    </source>
</evidence>
<evidence type="ECO:0000256" key="9">
    <source>
        <dbReference type="ARBA" id="ARBA00022989"/>
    </source>
</evidence>
<dbReference type="FunFam" id="2.60.40.10:FF:000899">
    <property type="entry name" value="Tissue factor"/>
    <property type="match status" value="1"/>
</dbReference>
<comment type="similarity">
    <text evidence="3">Belongs to the tissue factor family.</text>
</comment>
<evidence type="ECO:0000256" key="11">
    <source>
        <dbReference type="ARBA" id="ARBA00023136"/>
    </source>
</evidence>
<evidence type="ECO:0000256" key="3">
    <source>
        <dbReference type="ARBA" id="ARBA00009197"/>
    </source>
</evidence>
<dbReference type="Proteomes" id="UP000265040">
    <property type="component" value="Chromosome 17"/>
</dbReference>
<feature type="signal peptide" evidence="18">
    <location>
        <begin position="1"/>
        <end position="24"/>
    </location>
</feature>
<evidence type="ECO:0000256" key="14">
    <source>
        <dbReference type="ARBA" id="ARBA00023180"/>
    </source>
</evidence>
<evidence type="ECO:0000313" key="22">
    <source>
        <dbReference type="Proteomes" id="UP000265040"/>
    </source>
</evidence>
<evidence type="ECO:0000256" key="4">
    <source>
        <dbReference type="ARBA" id="ARBA00011184"/>
    </source>
</evidence>
<keyword evidence="8 18" id="KW-0732">Signal</keyword>
<keyword evidence="22" id="KW-1185">Reference proteome</keyword>
<comment type="function">
    <text evidence="1">Initiates blood coagulation by forming a complex with circulating factor VII or VIIa. The [TF:VIIa] complex activates factors IX or X by specific limited proteolysis. TF plays a role in normal hemostasis by initiating the cell-surface assembly and propagation of the coagulation protease cascade.</text>
</comment>
<proteinExistence type="inferred from homology"/>
<feature type="transmembrane region" description="Helical" evidence="17">
    <location>
        <begin position="243"/>
        <end position="268"/>
    </location>
</feature>
<sequence length="284" mass="32121">MASLIYVFYLGVCLSAWVTKIADSNVPKAENVRWVSLDFKTILTWTANASDHTYTVLYSWDDNNWNESPNCIQVSESECDLTNEFLAYDRAYSADIKTEPVMDYNNDQEELPHTFSPKFNPYRQSNISAVKFTVRAVDESRVMVNITDHLTGIYKDAKQLSIRDVLRNGLKYKISYWKSGSTGKRDIISDSSIAEVSELDAGVSYCFMVAAYIPSRTKTKQHGAWSKQHCTHGQRNTLQELSVGAWVGAVFSLFTVIIIVVTVTVLCCRQRNKPLHTSQSSQPI</sequence>
<dbReference type="InterPro" id="IPR015373">
    <property type="entry name" value="Interferon/interleukin_rcp_dom"/>
</dbReference>
<evidence type="ECO:0000313" key="21">
    <source>
        <dbReference type="Ensembl" id="ENSATEP00000009129.1"/>
    </source>
</evidence>
<evidence type="ECO:0000256" key="17">
    <source>
        <dbReference type="SAM" id="Phobius"/>
    </source>
</evidence>
<dbReference type="STRING" id="64144.ENSATEP00000009129"/>
<evidence type="ECO:0000256" key="18">
    <source>
        <dbReference type="SAM" id="SignalP"/>
    </source>
</evidence>
<dbReference type="Gene3D" id="2.60.40.10">
    <property type="entry name" value="Immunoglobulins"/>
    <property type="match status" value="2"/>
</dbReference>
<dbReference type="OMA" id="NPYRESN"/>
<keyword evidence="15" id="KW-0449">Lipoprotein</keyword>
<evidence type="ECO:0000256" key="10">
    <source>
        <dbReference type="ARBA" id="ARBA00023084"/>
    </source>
</evidence>
<keyword evidence="13" id="KW-1015">Disulfide bond</keyword>
<keyword evidence="7" id="KW-0356">Hemostasis</keyword>
<dbReference type="InterPro" id="IPR050650">
    <property type="entry name" value="Type-II_Cytokine-TF_Rcpt"/>
</dbReference>
<evidence type="ECO:0000256" key="6">
    <source>
        <dbReference type="ARBA" id="ARBA00022692"/>
    </source>
</evidence>
<keyword evidence="12" id="KW-0564">Palmitate</keyword>
<accession>A0A3Q1HP08</accession>
<evidence type="ECO:0000256" key="5">
    <source>
        <dbReference type="ARBA" id="ARBA00018722"/>
    </source>
</evidence>
<dbReference type="RefSeq" id="XP_026231281.1">
    <property type="nucleotide sequence ID" value="XM_026375496.1"/>
</dbReference>
<evidence type="ECO:0000256" key="13">
    <source>
        <dbReference type="ARBA" id="ARBA00023157"/>
    </source>
</evidence>
<dbReference type="Pfam" id="PF09294">
    <property type="entry name" value="Interfer-bind"/>
    <property type="match status" value="1"/>
</dbReference>
<keyword evidence="10" id="KW-0094">Blood coagulation</keyword>
<dbReference type="InParanoid" id="A0A3Q1HP08"/>
<dbReference type="GeneID" id="113172502"/>
<protein>
    <recommendedName>
        <fullName evidence="5">Tissue factor</fullName>
    </recommendedName>
    <alternativeName>
        <fullName evidence="16">Coagulation factor III</fullName>
    </alternativeName>
</protein>
<comment type="subcellular location">
    <subcellularLocation>
        <location evidence="2">Membrane</location>
        <topology evidence="2">Single-pass type I membrane protein</topology>
    </subcellularLocation>
</comment>
<dbReference type="InterPro" id="IPR003961">
    <property type="entry name" value="FN3_dom"/>
</dbReference>
<evidence type="ECO:0000256" key="7">
    <source>
        <dbReference type="ARBA" id="ARBA00022696"/>
    </source>
</evidence>
<dbReference type="Ensembl" id="ENSATET00000009288.3">
    <property type="protein sequence ID" value="ENSATEP00000009129.1"/>
    <property type="gene ID" value="ENSATEG00000006430.3"/>
</dbReference>
<dbReference type="PRINTS" id="PR00346">
    <property type="entry name" value="TISSUEFACTOR"/>
</dbReference>
<keyword evidence="9 17" id="KW-1133">Transmembrane helix</keyword>
<dbReference type="SUPFAM" id="SSF49265">
    <property type="entry name" value="Fibronectin type III"/>
    <property type="match status" value="2"/>
</dbReference>
<keyword evidence="6 17" id="KW-0812">Transmembrane</keyword>
<keyword evidence="14" id="KW-0325">Glycoprotein</keyword>
<dbReference type="InterPro" id="IPR013783">
    <property type="entry name" value="Ig-like_fold"/>
</dbReference>
<dbReference type="InterPro" id="IPR036116">
    <property type="entry name" value="FN3_sf"/>
</dbReference>
<feature type="chain" id="PRO_5018758014" description="Tissue factor" evidence="18">
    <location>
        <begin position="25"/>
        <end position="284"/>
    </location>
</feature>
<dbReference type="GO" id="GO:0007596">
    <property type="term" value="P:blood coagulation"/>
    <property type="evidence" value="ECO:0007669"/>
    <property type="project" value="UniProtKB-KW"/>
</dbReference>
<dbReference type="GeneTree" id="ENSGT00390000012668"/>
<dbReference type="InterPro" id="IPR001187">
    <property type="entry name" value="Tissue_factor"/>
</dbReference>
<dbReference type="OrthoDB" id="8942372at2759"/>
<keyword evidence="11 17" id="KW-0472">Membrane</keyword>
<evidence type="ECO:0000256" key="16">
    <source>
        <dbReference type="ARBA" id="ARBA00031171"/>
    </source>
</evidence>
<dbReference type="AlphaFoldDB" id="A0A3Q1HP08"/>
<evidence type="ECO:0000259" key="19">
    <source>
        <dbReference type="Pfam" id="PF01108"/>
    </source>
</evidence>
<reference evidence="21" key="1">
    <citation type="submission" date="2021-04" db="EMBL/GenBank/DDBJ databases">
        <authorList>
            <consortium name="Wellcome Sanger Institute Data Sharing"/>
        </authorList>
    </citation>
    <scope>NUCLEOTIDE SEQUENCE [LARGE SCALE GENOMIC DNA]</scope>
</reference>
<evidence type="ECO:0000256" key="8">
    <source>
        <dbReference type="ARBA" id="ARBA00022729"/>
    </source>
</evidence>
<dbReference type="PANTHER" id="PTHR20859:SF22">
    <property type="entry name" value="TISSUE FACTOR"/>
    <property type="match status" value="1"/>
</dbReference>
<feature type="domain" description="Fibronectin type-III" evidence="19">
    <location>
        <begin position="9"/>
        <end position="100"/>
    </location>
</feature>
<dbReference type="GO" id="GO:0004896">
    <property type="term" value="F:cytokine receptor activity"/>
    <property type="evidence" value="ECO:0007669"/>
    <property type="project" value="TreeGrafter"/>
</dbReference>
<feature type="domain" description="Interferon/interleukin receptor" evidence="20">
    <location>
        <begin position="132"/>
        <end position="232"/>
    </location>
</feature>
<dbReference type="PANTHER" id="PTHR20859">
    <property type="entry name" value="INTERFERON/INTERLEUKIN RECEPTOR"/>
    <property type="match status" value="1"/>
</dbReference>
<name>A0A3Q1HP08_ANATE</name>
<evidence type="ECO:0000256" key="15">
    <source>
        <dbReference type="ARBA" id="ARBA00023288"/>
    </source>
</evidence>
<dbReference type="Pfam" id="PF01108">
    <property type="entry name" value="Tissue_fac"/>
    <property type="match status" value="1"/>
</dbReference>
<reference evidence="21" key="3">
    <citation type="submission" date="2025-09" db="UniProtKB">
        <authorList>
            <consortium name="Ensembl"/>
        </authorList>
    </citation>
    <scope>IDENTIFICATION</scope>
</reference>
<evidence type="ECO:0000259" key="20">
    <source>
        <dbReference type="Pfam" id="PF09294"/>
    </source>
</evidence>
<dbReference type="GO" id="GO:0005886">
    <property type="term" value="C:plasma membrane"/>
    <property type="evidence" value="ECO:0007669"/>
    <property type="project" value="TreeGrafter"/>
</dbReference>
<organism evidence="21 22">
    <name type="scientific">Anabas testudineus</name>
    <name type="common">Climbing perch</name>
    <name type="synonym">Anthias testudineus</name>
    <dbReference type="NCBI Taxonomy" id="64144"/>
    <lineage>
        <taxon>Eukaryota</taxon>
        <taxon>Metazoa</taxon>
        <taxon>Chordata</taxon>
        <taxon>Craniata</taxon>
        <taxon>Vertebrata</taxon>
        <taxon>Euteleostomi</taxon>
        <taxon>Actinopterygii</taxon>
        <taxon>Neopterygii</taxon>
        <taxon>Teleostei</taxon>
        <taxon>Neoteleostei</taxon>
        <taxon>Acanthomorphata</taxon>
        <taxon>Anabantaria</taxon>
        <taxon>Anabantiformes</taxon>
        <taxon>Anabantoidei</taxon>
        <taxon>Anabantidae</taxon>
        <taxon>Anabas</taxon>
    </lineage>
</organism>